<dbReference type="Proteomes" id="UP000789405">
    <property type="component" value="Unassembled WGS sequence"/>
</dbReference>
<proteinExistence type="predicted"/>
<name>A0A9N9IUE3_9GLOM</name>
<accession>A0A9N9IUE3</accession>
<organism evidence="1 2">
    <name type="scientific">Dentiscutata erythropus</name>
    <dbReference type="NCBI Taxonomy" id="1348616"/>
    <lineage>
        <taxon>Eukaryota</taxon>
        <taxon>Fungi</taxon>
        <taxon>Fungi incertae sedis</taxon>
        <taxon>Mucoromycota</taxon>
        <taxon>Glomeromycotina</taxon>
        <taxon>Glomeromycetes</taxon>
        <taxon>Diversisporales</taxon>
        <taxon>Gigasporaceae</taxon>
        <taxon>Dentiscutata</taxon>
    </lineage>
</organism>
<reference evidence="1" key="1">
    <citation type="submission" date="2021-06" db="EMBL/GenBank/DDBJ databases">
        <authorList>
            <person name="Kallberg Y."/>
            <person name="Tangrot J."/>
            <person name="Rosling A."/>
        </authorList>
    </citation>
    <scope>NUCLEOTIDE SEQUENCE</scope>
    <source>
        <strain evidence="1">MA453B</strain>
    </source>
</reference>
<protein>
    <submittedName>
        <fullName evidence="1">7693_t:CDS:1</fullName>
    </submittedName>
</protein>
<dbReference type="EMBL" id="CAJVPY010014549">
    <property type="protein sequence ID" value="CAG8747168.1"/>
    <property type="molecule type" value="Genomic_DNA"/>
</dbReference>
<keyword evidence="2" id="KW-1185">Reference proteome</keyword>
<comment type="caution">
    <text evidence="1">The sequence shown here is derived from an EMBL/GenBank/DDBJ whole genome shotgun (WGS) entry which is preliminary data.</text>
</comment>
<evidence type="ECO:0000313" key="2">
    <source>
        <dbReference type="Proteomes" id="UP000789405"/>
    </source>
</evidence>
<dbReference type="AlphaFoldDB" id="A0A9N9IUE3"/>
<evidence type="ECO:0000313" key="1">
    <source>
        <dbReference type="EMBL" id="CAG8747168.1"/>
    </source>
</evidence>
<gene>
    <name evidence="1" type="ORF">DERYTH_LOCUS16534</name>
</gene>
<sequence length="76" mass="8999">MERDHIALTTNEKIMVMSIYNYFQKSIHYQNTNLHKEVVLVTGIVQKYWEAIEVEINDKSNDDYNEDLDTSESDLD</sequence>